<dbReference type="InterPro" id="IPR029058">
    <property type="entry name" value="AB_hydrolase_fold"/>
</dbReference>
<keyword evidence="2" id="KW-0378">Hydrolase</keyword>
<dbReference type="STRING" id="381306.AN478_10330"/>
<accession>A0A0P9C3J1</accession>
<gene>
    <name evidence="4" type="ORF">SAMN05661077_0970</name>
</gene>
<name>A0A0P9C3J1_9GAMM</name>
<dbReference type="Pfam" id="PF02230">
    <property type="entry name" value="Abhydrolase_2"/>
    <property type="match status" value="1"/>
</dbReference>
<comment type="similarity">
    <text evidence="1">Belongs to the AB hydrolase superfamily. AB hydrolase 2 family.</text>
</comment>
<dbReference type="SUPFAM" id="SSF53474">
    <property type="entry name" value="alpha/beta-Hydrolases"/>
    <property type="match status" value="1"/>
</dbReference>
<dbReference type="Gene3D" id="3.40.50.1820">
    <property type="entry name" value="alpha/beta hydrolase"/>
    <property type="match status" value="1"/>
</dbReference>
<dbReference type="AlphaFoldDB" id="A0A0P9C3J1"/>
<reference evidence="5" key="1">
    <citation type="submission" date="2016-10" db="EMBL/GenBank/DDBJ databases">
        <authorList>
            <person name="Varghese N."/>
        </authorList>
    </citation>
    <scope>NUCLEOTIDE SEQUENCE [LARGE SCALE GENOMIC DNA]</scope>
    <source>
        <strain evidence="5">HL 19</strain>
    </source>
</reference>
<dbReference type="InterPro" id="IPR003140">
    <property type="entry name" value="PLipase/COase/thioEstase"/>
</dbReference>
<dbReference type="EMBL" id="FMUN01000002">
    <property type="protein sequence ID" value="SCX99321.1"/>
    <property type="molecule type" value="Genomic_DNA"/>
</dbReference>
<dbReference type="PANTHER" id="PTHR10655">
    <property type="entry name" value="LYSOPHOSPHOLIPASE-RELATED"/>
    <property type="match status" value="1"/>
</dbReference>
<dbReference type="Proteomes" id="UP000183104">
    <property type="component" value="Unassembled WGS sequence"/>
</dbReference>
<evidence type="ECO:0000259" key="3">
    <source>
        <dbReference type="Pfam" id="PF02230"/>
    </source>
</evidence>
<evidence type="ECO:0000313" key="5">
    <source>
        <dbReference type="Proteomes" id="UP000183104"/>
    </source>
</evidence>
<keyword evidence="5" id="KW-1185">Reference proteome</keyword>
<evidence type="ECO:0000256" key="1">
    <source>
        <dbReference type="ARBA" id="ARBA00006499"/>
    </source>
</evidence>
<dbReference type="OrthoDB" id="9801763at2"/>
<protein>
    <submittedName>
        <fullName evidence="4">Phospholipase/carboxylesterase</fullName>
    </submittedName>
</protein>
<evidence type="ECO:0000313" key="4">
    <source>
        <dbReference type="EMBL" id="SCX99321.1"/>
    </source>
</evidence>
<proteinExistence type="inferred from homology"/>
<dbReference type="PANTHER" id="PTHR10655:SF17">
    <property type="entry name" value="LYSOPHOSPHOLIPASE-LIKE PROTEIN 1"/>
    <property type="match status" value="1"/>
</dbReference>
<evidence type="ECO:0000256" key="2">
    <source>
        <dbReference type="ARBA" id="ARBA00022801"/>
    </source>
</evidence>
<dbReference type="InterPro" id="IPR050565">
    <property type="entry name" value="LYPA1-2/EST-like"/>
</dbReference>
<feature type="domain" description="Phospholipase/carboxylesterase/thioesterase" evidence="3">
    <location>
        <begin position="21"/>
        <end position="216"/>
    </location>
</feature>
<dbReference type="GO" id="GO:0016787">
    <property type="term" value="F:hydrolase activity"/>
    <property type="evidence" value="ECO:0007669"/>
    <property type="project" value="UniProtKB-KW"/>
</dbReference>
<dbReference type="RefSeq" id="WP_054966531.1">
    <property type="nucleotide sequence ID" value="NZ_FMUN01000002.1"/>
</dbReference>
<sequence>MQGDSSASALARVTLPEDGGSASRAVVWLHGLGADGHDFAPLFQGVEERLPGLRVVLPHAPQRPVTLNGGMRMRAWYDIVSLEPDAEQDLDGIRASATLVGGLLDELEGEGIPAERTILGGFSQGAALALWTGLGRPRPLAGIVALSGYLPADPPLAEAQRETPIFLGHGRHDGVVPFPLGETARDRLRTLGCRSVTWNPYELDHGVDAEEAGDLLAWVEGVLGE</sequence>
<organism evidence="4 5">
    <name type="scientific">Thiohalorhabdus denitrificans</name>
    <dbReference type="NCBI Taxonomy" id="381306"/>
    <lineage>
        <taxon>Bacteria</taxon>
        <taxon>Pseudomonadati</taxon>
        <taxon>Pseudomonadota</taxon>
        <taxon>Gammaproteobacteria</taxon>
        <taxon>Thiohalorhabdales</taxon>
        <taxon>Thiohalorhabdaceae</taxon>
        <taxon>Thiohalorhabdus</taxon>
    </lineage>
</organism>